<accession>A6KU44</accession>
<dbReference type="EMBL" id="CH474127">
    <property type="protein sequence ID" value="EDL84475.1"/>
    <property type="molecule type" value="Genomic_DNA"/>
</dbReference>
<name>A6KU44_RAT</name>
<dbReference type="AlphaFoldDB" id="A6KU44"/>
<dbReference type="Proteomes" id="UP000234681">
    <property type="component" value="Chromosome 7"/>
</dbReference>
<gene>
    <name evidence="1" type="primary">RGD1561648_predicted</name>
    <name evidence="1" type="ORF">rCG_23049</name>
</gene>
<organism evidence="1 2">
    <name type="scientific">Rattus norvegicus</name>
    <name type="common">Rat</name>
    <dbReference type="NCBI Taxonomy" id="10116"/>
    <lineage>
        <taxon>Eukaryota</taxon>
        <taxon>Metazoa</taxon>
        <taxon>Chordata</taxon>
        <taxon>Craniata</taxon>
        <taxon>Vertebrata</taxon>
        <taxon>Euteleostomi</taxon>
        <taxon>Mammalia</taxon>
        <taxon>Eutheria</taxon>
        <taxon>Euarchontoglires</taxon>
        <taxon>Glires</taxon>
        <taxon>Rodentia</taxon>
        <taxon>Myomorpha</taxon>
        <taxon>Muroidea</taxon>
        <taxon>Muridae</taxon>
        <taxon>Murinae</taxon>
        <taxon>Rattus</taxon>
    </lineage>
</organism>
<sequence>MPLPFGEEKFIEVRMNPLSGPSRRATLHSRTQLPILQTLSNCPLQAKAPLGLCLPSLVASLGQLLTCLPAPYLLHQTQKNPRSFQIPETSQEKALSGLIGTKRATLLQDPLCGTAQSHVLRNRKPYRSEEKIKQFCQLKSELF</sequence>
<evidence type="ECO:0000313" key="1">
    <source>
        <dbReference type="EMBL" id="EDL84475.1"/>
    </source>
</evidence>
<feature type="non-terminal residue" evidence="1">
    <location>
        <position position="143"/>
    </location>
</feature>
<dbReference type="Pfam" id="PF15087">
    <property type="entry name" value="DUF4551"/>
    <property type="match status" value="1"/>
</dbReference>
<protein>
    <submittedName>
        <fullName evidence="1">RGD1561648 (Predicted)</fullName>
    </submittedName>
</protein>
<proteinExistence type="predicted"/>
<evidence type="ECO:0000313" key="2">
    <source>
        <dbReference type="Proteomes" id="UP000234681"/>
    </source>
</evidence>
<dbReference type="InterPro" id="IPR027878">
    <property type="entry name" value="DUF4551"/>
</dbReference>
<reference evidence="2" key="1">
    <citation type="submission" date="2005-09" db="EMBL/GenBank/DDBJ databases">
        <authorList>
            <person name="Mural R.J."/>
            <person name="Li P.W."/>
            <person name="Adams M.D."/>
            <person name="Amanatides P.G."/>
            <person name="Baden-Tillson H."/>
            <person name="Barnstead M."/>
            <person name="Chin S.H."/>
            <person name="Dew I."/>
            <person name="Evans C.A."/>
            <person name="Ferriera S."/>
            <person name="Flanigan M."/>
            <person name="Fosler C."/>
            <person name="Glodek A."/>
            <person name="Gu Z."/>
            <person name="Holt R.A."/>
            <person name="Jennings D."/>
            <person name="Kraft C.L."/>
            <person name="Lu F."/>
            <person name="Nguyen T."/>
            <person name="Nusskern D.R."/>
            <person name="Pfannkoch C.M."/>
            <person name="Sitter C."/>
            <person name="Sutton G.G."/>
            <person name="Venter J.C."/>
            <person name="Wang Z."/>
            <person name="Woodage T."/>
            <person name="Zheng X.H."/>
            <person name="Zhong F."/>
        </authorList>
    </citation>
    <scope>NUCLEOTIDE SEQUENCE [LARGE SCALE GENOMIC DNA]</scope>
    <source>
        <strain>BN</strain>
        <strain evidence="2">Sprague-Dawley</strain>
    </source>
</reference>